<protein>
    <submittedName>
        <fullName evidence="1">Uncharacterized protein</fullName>
    </submittedName>
</protein>
<evidence type="ECO:0000313" key="1">
    <source>
        <dbReference type="EMBL" id="UWP94948.1"/>
    </source>
</evidence>
<dbReference type="EMBL" id="CP080776">
    <property type="protein sequence ID" value="UWP94948.1"/>
    <property type="molecule type" value="Genomic_DNA"/>
</dbReference>
<accession>A0A9Q9H8N7</accession>
<dbReference type="Proteomes" id="UP001057991">
    <property type="component" value="Chromosome"/>
</dbReference>
<dbReference type="RefSeq" id="WP_259792100.1">
    <property type="nucleotide sequence ID" value="NZ_CP080772.1"/>
</dbReference>
<organism evidence="1 2">
    <name type="scientific">Aliiroseovarius crassostreae</name>
    <dbReference type="NCBI Taxonomy" id="154981"/>
    <lineage>
        <taxon>Bacteria</taxon>
        <taxon>Pseudomonadati</taxon>
        <taxon>Pseudomonadota</taxon>
        <taxon>Alphaproteobacteria</taxon>
        <taxon>Rhodobacterales</taxon>
        <taxon>Paracoccaceae</taxon>
        <taxon>Aliiroseovarius</taxon>
    </lineage>
</organism>
<gene>
    <name evidence="1" type="ORF">K3X48_12175</name>
</gene>
<name>A0A9Q9H8N7_9RHOB</name>
<dbReference type="AlphaFoldDB" id="A0A9Q9H8N7"/>
<sequence>MMITSITISGVTFDEADQKLNASVVLTLGTSETEITTRAQFLCRTDIGPDQPRDHQLLSLAREALRQARRLPDCVDLAENTAFHPQNITLVA</sequence>
<dbReference type="GeneID" id="75104086"/>
<proteinExistence type="predicted"/>
<evidence type="ECO:0000313" key="2">
    <source>
        <dbReference type="Proteomes" id="UP001057991"/>
    </source>
</evidence>
<reference evidence="1" key="1">
    <citation type="submission" date="2021-08" db="EMBL/GenBank/DDBJ databases">
        <authorList>
            <person name="Nwanade C."/>
            <person name="Wang M."/>
            <person name="Masoudi A."/>
            <person name="Yu Z."/>
            <person name="Liu J."/>
        </authorList>
    </citation>
    <scope>NUCLEOTIDE SEQUENCE</scope>
    <source>
        <strain evidence="1">S056</strain>
    </source>
</reference>